<keyword evidence="8 11" id="KW-0764">Sulfate transport</keyword>
<dbReference type="Pfam" id="PF07264">
    <property type="entry name" value="EI24"/>
    <property type="match status" value="1"/>
</dbReference>
<dbReference type="GO" id="GO:0019344">
    <property type="term" value="P:cysteine biosynthetic process"/>
    <property type="evidence" value="ECO:0007669"/>
    <property type="project" value="UniProtKB-UniRule"/>
</dbReference>
<feature type="transmembrane region" description="Helical" evidence="11">
    <location>
        <begin position="208"/>
        <end position="231"/>
    </location>
</feature>
<evidence type="ECO:0000256" key="3">
    <source>
        <dbReference type="ARBA" id="ARBA00022475"/>
    </source>
</evidence>
<feature type="transmembrane region" description="Helical" evidence="11">
    <location>
        <begin position="23"/>
        <end position="46"/>
    </location>
</feature>
<dbReference type="InterPro" id="IPR022985">
    <property type="entry name" value="Sulfate_CysZ"/>
</dbReference>
<evidence type="ECO:0000313" key="13">
    <source>
        <dbReference type="Proteomes" id="UP000199046"/>
    </source>
</evidence>
<evidence type="ECO:0000256" key="2">
    <source>
        <dbReference type="ARBA" id="ARBA00022448"/>
    </source>
</evidence>
<evidence type="ECO:0000256" key="10">
    <source>
        <dbReference type="ARBA" id="ARBA00023192"/>
    </source>
</evidence>
<evidence type="ECO:0000256" key="8">
    <source>
        <dbReference type="ARBA" id="ARBA00023032"/>
    </source>
</evidence>
<dbReference type="EMBL" id="FOLY01000003">
    <property type="protein sequence ID" value="SFC51436.1"/>
    <property type="molecule type" value="Genomic_DNA"/>
</dbReference>
<dbReference type="NCBIfam" id="NF003433">
    <property type="entry name" value="PRK04949.1"/>
    <property type="match status" value="1"/>
</dbReference>
<dbReference type="Proteomes" id="UP000199046">
    <property type="component" value="Unassembled WGS sequence"/>
</dbReference>
<name>A0A1I1JSF3_9GAMM</name>
<feature type="transmembrane region" description="Helical" evidence="11">
    <location>
        <begin position="141"/>
        <end position="167"/>
    </location>
</feature>
<dbReference type="STRING" id="402385.SAMN05421848_1735"/>
<evidence type="ECO:0000256" key="7">
    <source>
        <dbReference type="ARBA" id="ARBA00022989"/>
    </source>
</evidence>
<comment type="subcellular location">
    <subcellularLocation>
        <location evidence="11">Cell inner membrane</location>
        <topology evidence="11">Multi-pass membrane protein</topology>
    </subcellularLocation>
    <subcellularLocation>
        <location evidence="1">Membrane</location>
        <topology evidence="1">Multi-pass membrane protein</topology>
    </subcellularLocation>
</comment>
<dbReference type="HAMAP" id="MF_00468">
    <property type="entry name" value="CysZ"/>
    <property type="match status" value="1"/>
</dbReference>
<keyword evidence="6 11" id="KW-0812">Transmembrane</keyword>
<dbReference type="InterPro" id="IPR050480">
    <property type="entry name" value="CysZ-like"/>
</dbReference>
<keyword evidence="13" id="KW-1185">Reference proteome</keyword>
<evidence type="ECO:0000256" key="11">
    <source>
        <dbReference type="HAMAP-Rule" id="MF_00468"/>
    </source>
</evidence>
<comment type="similarity">
    <text evidence="11">Belongs to the CysZ family.</text>
</comment>
<keyword evidence="5 11" id="KW-0028">Amino-acid biosynthesis</keyword>
<sequence>MVYAVSALGRGFSMVLSPGLRRYVVIPLLANLAIYALLFTLVIQRFSGWVNYWMASIPGWLEWLEWLIWPLVVLCLIIVLAFTFTVLANLIASPFYGFLAENVEKRLSGQQESIDDRSLWRQGVDSLKRELQKLAWMAPRVLLLLLIGFVPVLHLAAPLCWALFSIWSMSIQYLDYPMDNNGVSFPDMKKRLSARWWPTLTFGGVVSALIWIPIVNLLVMPAAVAAGVMMWRRHYMALPPAGQAAR</sequence>
<evidence type="ECO:0000256" key="9">
    <source>
        <dbReference type="ARBA" id="ARBA00023136"/>
    </source>
</evidence>
<keyword evidence="9 11" id="KW-0472">Membrane</keyword>
<dbReference type="RefSeq" id="WP_090132948.1">
    <property type="nucleotide sequence ID" value="NZ_FOLY01000003.1"/>
</dbReference>
<accession>A0A1I1JSF3</accession>
<evidence type="ECO:0000256" key="1">
    <source>
        <dbReference type="ARBA" id="ARBA00004141"/>
    </source>
</evidence>
<protein>
    <recommendedName>
        <fullName evidence="11">Sulfate transporter CysZ</fullName>
    </recommendedName>
</protein>
<dbReference type="PANTHER" id="PTHR37468:SF1">
    <property type="entry name" value="SULFATE TRANSPORTER CYSZ"/>
    <property type="match status" value="1"/>
</dbReference>
<dbReference type="GO" id="GO:0005886">
    <property type="term" value="C:plasma membrane"/>
    <property type="evidence" value="ECO:0007669"/>
    <property type="project" value="UniProtKB-SubCell"/>
</dbReference>
<evidence type="ECO:0000256" key="4">
    <source>
        <dbReference type="ARBA" id="ARBA00022519"/>
    </source>
</evidence>
<keyword evidence="3 11" id="KW-1003">Cell membrane</keyword>
<dbReference type="GO" id="GO:0000103">
    <property type="term" value="P:sulfate assimilation"/>
    <property type="evidence" value="ECO:0007669"/>
    <property type="project" value="InterPro"/>
</dbReference>
<keyword evidence="4 11" id="KW-0997">Cell inner membrane</keyword>
<dbReference type="OrthoDB" id="5292355at2"/>
<organism evidence="12 13">
    <name type="scientific">Kushneria avicenniae</name>
    <dbReference type="NCBI Taxonomy" id="402385"/>
    <lineage>
        <taxon>Bacteria</taxon>
        <taxon>Pseudomonadati</taxon>
        <taxon>Pseudomonadota</taxon>
        <taxon>Gammaproteobacteria</taxon>
        <taxon>Oceanospirillales</taxon>
        <taxon>Halomonadaceae</taxon>
        <taxon>Kushneria</taxon>
    </lineage>
</organism>
<evidence type="ECO:0000256" key="6">
    <source>
        <dbReference type="ARBA" id="ARBA00022692"/>
    </source>
</evidence>
<feature type="transmembrane region" description="Helical" evidence="11">
    <location>
        <begin position="66"/>
        <end position="99"/>
    </location>
</feature>
<keyword evidence="7 11" id="KW-1133">Transmembrane helix</keyword>
<dbReference type="GO" id="GO:0009675">
    <property type="term" value="F:high-affinity sulfate:proton symporter activity"/>
    <property type="evidence" value="ECO:0007669"/>
    <property type="project" value="TreeGrafter"/>
</dbReference>
<gene>
    <name evidence="11" type="primary">cysZ</name>
    <name evidence="12" type="ORF">SAMN05421848_1735</name>
</gene>
<proteinExistence type="inferred from homology"/>
<dbReference type="PANTHER" id="PTHR37468">
    <property type="entry name" value="SULFATE TRANSPORTER CYSZ"/>
    <property type="match status" value="1"/>
</dbReference>
<evidence type="ECO:0000256" key="5">
    <source>
        <dbReference type="ARBA" id="ARBA00022605"/>
    </source>
</evidence>
<evidence type="ECO:0000313" key="12">
    <source>
        <dbReference type="EMBL" id="SFC51436.1"/>
    </source>
</evidence>
<keyword evidence="2 11" id="KW-0813">Transport</keyword>
<dbReference type="AlphaFoldDB" id="A0A1I1JSF3"/>
<comment type="function">
    <text evidence="11">High affinity, high specificity proton-dependent sulfate transporter, which mediates sulfate uptake. Provides the sulfur source for the cysteine synthesis pathway.</text>
</comment>
<dbReference type="InterPro" id="IPR059112">
    <property type="entry name" value="CysZ/EI24"/>
</dbReference>
<reference evidence="13" key="1">
    <citation type="submission" date="2016-10" db="EMBL/GenBank/DDBJ databases">
        <authorList>
            <person name="Varghese N."/>
            <person name="Submissions S."/>
        </authorList>
    </citation>
    <scope>NUCLEOTIDE SEQUENCE [LARGE SCALE GENOMIC DNA]</scope>
    <source>
        <strain evidence="13">DSM 23439</strain>
    </source>
</reference>
<keyword evidence="10 11" id="KW-0198">Cysteine biosynthesis</keyword>